<name>I3ZE94_TERRK</name>
<dbReference type="KEGG" id="trs:Terro_1252"/>
<dbReference type="HOGENOM" id="CLU_652012_0_0_0"/>
<accession>I3ZE94</accession>
<dbReference type="AlphaFoldDB" id="I3ZE94"/>
<dbReference type="OrthoDB" id="103230at2"/>
<protein>
    <submittedName>
        <fullName evidence="1">Uncharacterized protein</fullName>
    </submittedName>
</protein>
<dbReference type="EMBL" id="CP003379">
    <property type="protein sequence ID" value="AFL87562.1"/>
    <property type="molecule type" value="Genomic_DNA"/>
</dbReference>
<dbReference type="RefSeq" id="WP_014785131.1">
    <property type="nucleotide sequence ID" value="NC_018014.1"/>
</dbReference>
<dbReference type="STRING" id="926566.Terro_1252"/>
<dbReference type="Proteomes" id="UP000006056">
    <property type="component" value="Chromosome"/>
</dbReference>
<reference evidence="1 2" key="1">
    <citation type="submission" date="2012-06" db="EMBL/GenBank/DDBJ databases">
        <title>Complete genome of Terriglobus roseus DSM 18391.</title>
        <authorList>
            <consortium name="US DOE Joint Genome Institute (JGI-PGF)"/>
            <person name="Lucas S."/>
            <person name="Copeland A."/>
            <person name="Lapidus A."/>
            <person name="Glavina del Rio T."/>
            <person name="Dalin E."/>
            <person name="Tice H."/>
            <person name="Bruce D."/>
            <person name="Goodwin L."/>
            <person name="Pitluck S."/>
            <person name="Peters L."/>
            <person name="Mikhailova N."/>
            <person name="Munk A.C.C."/>
            <person name="Kyrpides N."/>
            <person name="Mavromatis K."/>
            <person name="Ivanova N."/>
            <person name="Brettin T."/>
            <person name="Detter J.C."/>
            <person name="Han C."/>
            <person name="Larimer F."/>
            <person name="Land M."/>
            <person name="Hauser L."/>
            <person name="Markowitz V."/>
            <person name="Cheng J.-F."/>
            <person name="Hugenholtz P."/>
            <person name="Woyke T."/>
            <person name="Wu D."/>
            <person name="Brambilla E."/>
            <person name="Klenk H.-P."/>
            <person name="Eisen J.A."/>
        </authorList>
    </citation>
    <scope>NUCLEOTIDE SEQUENCE [LARGE SCALE GENOMIC DNA]</scope>
    <source>
        <strain evidence="2">DSM 18391 / NRRL B-41598 / KBS 63</strain>
    </source>
</reference>
<gene>
    <name evidence="1" type="ordered locus">Terro_1252</name>
</gene>
<evidence type="ECO:0000313" key="2">
    <source>
        <dbReference type="Proteomes" id="UP000006056"/>
    </source>
</evidence>
<proteinExistence type="predicted"/>
<sequence length="421" mass="44321">MTRPSLELVCAVLLCSSPWNGHAQQASREDRGLSADTLADKSEALRPRSVNAGLNVENGTSLDLMVSTSYGNDSSVNNIPGLSSQFNSLQARLALGLRTRRSSMTLAHDGTVLLFPGSDIALQQYQVTSFNLTHAISRVTTLGFNVTNSYGADSVRATGSVSLAAVNTQPIDNSDVLAAVVTGKTLRQSGGVVLDHEISATRAFTIGGGGSFNNFLGAGASNDQFNLNGAYRQYYGPHLLVGARAEGSQQNFGSGTCTTANLTGFAALRITSNLRVDGSVGPAFGSAQCTGQYQFEAIVSQQTVRGTRVYVGTSRHRGNGSVTGSLWETSGYGGMEIGNPRKFTFSANGGYTNYHGGTASLASDVTGYFVAGTLRRQIGFIAEAALTMRHFQRTASSVDLSRTLFFATFTCCAQSRGSNGK</sequence>
<organism evidence="1 2">
    <name type="scientific">Terriglobus roseus (strain DSM 18391 / NRRL B-41598 / KBS 63)</name>
    <dbReference type="NCBI Taxonomy" id="926566"/>
    <lineage>
        <taxon>Bacteria</taxon>
        <taxon>Pseudomonadati</taxon>
        <taxon>Acidobacteriota</taxon>
        <taxon>Terriglobia</taxon>
        <taxon>Terriglobales</taxon>
        <taxon>Acidobacteriaceae</taxon>
        <taxon>Terriglobus</taxon>
    </lineage>
</organism>
<evidence type="ECO:0000313" key="1">
    <source>
        <dbReference type="EMBL" id="AFL87562.1"/>
    </source>
</evidence>
<keyword evidence="2" id="KW-1185">Reference proteome</keyword>